<dbReference type="EnsemblMetazoa" id="CapteT218872">
    <property type="protein sequence ID" value="CapteP218872"/>
    <property type="gene ID" value="CapteG218872"/>
</dbReference>
<gene>
    <name evidence="2" type="ORF">CAPTEDRAFT_218872</name>
</gene>
<keyword evidence="1" id="KW-1133">Transmembrane helix</keyword>
<evidence type="ECO:0000313" key="2">
    <source>
        <dbReference type="EMBL" id="ELT90799.1"/>
    </source>
</evidence>
<keyword evidence="4" id="KW-1185">Reference proteome</keyword>
<accession>R7TAU0</accession>
<proteinExistence type="predicted"/>
<feature type="transmembrane region" description="Helical" evidence="1">
    <location>
        <begin position="76"/>
        <end position="98"/>
    </location>
</feature>
<dbReference type="HOGENOM" id="CLU_1983675_0_0_1"/>
<protein>
    <submittedName>
        <fullName evidence="2 3">Uncharacterized protein</fullName>
    </submittedName>
</protein>
<keyword evidence="1" id="KW-0812">Transmembrane</keyword>
<evidence type="ECO:0000313" key="4">
    <source>
        <dbReference type="Proteomes" id="UP000014760"/>
    </source>
</evidence>
<sequence length="126" mass="14009">MAMAVIDGFGSMLGAVLSAASSLVIYSARVLVGNGICFIIRYIMPRGWDTYNIAFWIKVSDKIEWLIGMDALGASMLNNATILLIVFQFLCLQSLLAIPERLYHGNKTEYSEEVAKALRKVAYDCY</sequence>
<reference evidence="4" key="1">
    <citation type="submission" date="2012-12" db="EMBL/GenBank/DDBJ databases">
        <authorList>
            <person name="Hellsten U."/>
            <person name="Grimwood J."/>
            <person name="Chapman J.A."/>
            <person name="Shapiro H."/>
            <person name="Aerts A."/>
            <person name="Otillar R.P."/>
            <person name="Terry A.Y."/>
            <person name="Boore J.L."/>
            <person name="Simakov O."/>
            <person name="Marletaz F."/>
            <person name="Cho S.-J."/>
            <person name="Edsinger-Gonzales E."/>
            <person name="Havlak P."/>
            <person name="Kuo D.-H."/>
            <person name="Larsson T."/>
            <person name="Lv J."/>
            <person name="Arendt D."/>
            <person name="Savage R."/>
            <person name="Osoegawa K."/>
            <person name="de Jong P."/>
            <person name="Lindberg D.R."/>
            <person name="Seaver E.C."/>
            <person name="Weisblat D.A."/>
            <person name="Putnam N.H."/>
            <person name="Grigoriev I.V."/>
            <person name="Rokhsar D.S."/>
        </authorList>
    </citation>
    <scope>NUCLEOTIDE SEQUENCE</scope>
    <source>
        <strain evidence="4">I ESC-2004</strain>
    </source>
</reference>
<dbReference type="AlphaFoldDB" id="R7TAU0"/>
<reference evidence="3" key="3">
    <citation type="submission" date="2015-06" db="UniProtKB">
        <authorList>
            <consortium name="EnsemblMetazoa"/>
        </authorList>
    </citation>
    <scope>IDENTIFICATION</scope>
</reference>
<reference evidence="2 4" key="2">
    <citation type="journal article" date="2013" name="Nature">
        <title>Insights into bilaterian evolution from three spiralian genomes.</title>
        <authorList>
            <person name="Simakov O."/>
            <person name="Marletaz F."/>
            <person name="Cho S.J."/>
            <person name="Edsinger-Gonzales E."/>
            <person name="Havlak P."/>
            <person name="Hellsten U."/>
            <person name="Kuo D.H."/>
            <person name="Larsson T."/>
            <person name="Lv J."/>
            <person name="Arendt D."/>
            <person name="Savage R."/>
            <person name="Osoegawa K."/>
            <person name="de Jong P."/>
            <person name="Grimwood J."/>
            <person name="Chapman J.A."/>
            <person name="Shapiro H."/>
            <person name="Aerts A."/>
            <person name="Otillar R.P."/>
            <person name="Terry A.Y."/>
            <person name="Boore J.L."/>
            <person name="Grigoriev I.V."/>
            <person name="Lindberg D.R."/>
            <person name="Seaver E.C."/>
            <person name="Weisblat D.A."/>
            <person name="Putnam N.H."/>
            <person name="Rokhsar D.S."/>
        </authorList>
    </citation>
    <scope>NUCLEOTIDE SEQUENCE</scope>
    <source>
        <strain evidence="2 4">I ESC-2004</strain>
    </source>
</reference>
<feature type="transmembrane region" description="Helical" evidence="1">
    <location>
        <begin position="12"/>
        <end position="43"/>
    </location>
</feature>
<dbReference type="EMBL" id="KB310768">
    <property type="protein sequence ID" value="ELT90799.1"/>
    <property type="molecule type" value="Genomic_DNA"/>
</dbReference>
<keyword evidence="1" id="KW-0472">Membrane</keyword>
<evidence type="ECO:0000313" key="3">
    <source>
        <dbReference type="EnsemblMetazoa" id="CapteP218872"/>
    </source>
</evidence>
<organism evidence="2">
    <name type="scientific">Capitella teleta</name>
    <name type="common">Polychaete worm</name>
    <dbReference type="NCBI Taxonomy" id="283909"/>
    <lineage>
        <taxon>Eukaryota</taxon>
        <taxon>Metazoa</taxon>
        <taxon>Spiralia</taxon>
        <taxon>Lophotrochozoa</taxon>
        <taxon>Annelida</taxon>
        <taxon>Polychaeta</taxon>
        <taxon>Sedentaria</taxon>
        <taxon>Scolecida</taxon>
        <taxon>Capitellidae</taxon>
        <taxon>Capitella</taxon>
    </lineage>
</organism>
<name>R7TAU0_CAPTE</name>
<dbReference type="EMBL" id="AMQN01003022">
    <property type="status" value="NOT_ANNOTATED_CDS"/>
    <property type="molecule type" value="Genomic_DNA"/>
</dbReference>
<dbReference type="Proteomes" id="UP000014760">
    <property type="component" value="Unassembled WGS sequence"/>
</dbReference>
<evidence type="ECO:0000256" key="1">
    <source>
        <dbReference type="SAM" id="Phobius"/>
    </source>
</evidence>